<evidence type="ECO:0000256" key="2">
    <source>
        <dbReference type="ARBA" id="ARBA00023172"/>
    </source>
</evidence>
<keyword evidence="2" id="KW-0233">DNA recombination</keyword>
<dbReference type="Pfam" id="PF00440">
    <property type="entry name" value="TetR_N"/>
    <property type="match status" value="1"/>
</dbReference>
<dbReference type="PANTHER" id="PTHR30055">
    <property type="entry name" value="HTH-TYPE TRANSCRIPTIONAL REGULATOR RUTR"/>
    <property type="match status" value="1"/>
</dbReference>
<dbReference type="InterPro" id="IPR011010">
    <property type="entry name" value="DNA_brk_join_enz"/>
</dbReference>
<dbReference type="GO" id="GO:0006310">
    <property type="term" value="P:DNA recombination"/>
    <property type="evidence" value="ECO:0007669"/>
    <property type="project" value="UniProtKB-KW"/>
</dbReference>
<accession>A0A2A2TGL7</accession>
<protein>
    <submittedName>
        <fullName evidence="5">TetR family transcriptional regulator</fullName>
    </submittedName>
</protein>
<sequence length="415" mass="46697">MSSTRQRLMQAALELFTTQGVTNTTTRQIAELAEVNEVTLFRQFGNKHGLLLALFEESDRFTNLAESLVEEINPPHDASQILKDYASNTLLTLERVPEFIRSVVGEASQYPLESRRALGLGLKEMNRKVGEYFASTEGLLTTNLPVEKLSALINTMTLGYAIIEFTCEMHEFWQDRDEFLDSLVELFLHQSSNDSVDLVRTSQNSSQNSSQDSSQNLEGMTRGILDLPGNLVHQILQQAKKKGLQDFALAYLLFATGISPSEVITLQKTHQFSDAQTYIIQITSPKITRQVPVNQWVMGQRYGSYTNNPLTKWLKSRKDNQTAMFINDAGLSMSELEMEECWQKWTEGLLTPEGKQPKISQAQPTWCVEMLMRGMSLENLSILTGSAIAQLQPLAHRAKEKAAIEQATRLDQKPG</sequence>
<name>A0A2A2TGL7_9CYAN</name>
<feature type="DNA-binding region" description="H-T-H motif" evidence="3">
    <location>
        <begin position="25"/>
        <end position="44"/>
    </location>
</feature>
<dbReference type="Proteomes" id="UP000218238">
    <property type="component" value="Unassembled WGS sequence"/>
</dbReference>
<feature type="domain" description="HTH tetR-type" evidence="4">
    <location>
        <begin position="2"/>
        <end position="62"/>
    </location>
</feature>
<dbReference type="Gene3D" id="1.10.357.10">
    <property type="entry name" value="Tetracycline Repressor, domain 2"/>
    <property type="match status" value="1"/>
</dbReference>
<dbReference type="AlphaFoldDB" id="A0A2A2TGL7"/>
<dbReference type="GO" id="GO:0015074">
    <property type="term" value="P:DNA integration"/>
    <property type="evidence" value="ECO:0007669"/>
    <property type="project" value="InterPro"/>
</dbReference>
<reference evidence="5 6" key="1">
    <citation type="submission" date="2017-08" db="EMBL/GenBank/DDBJ databases">
        <title>Draft genome sequence of filamentous cyanobacterium Calothrix elsteri CCALA 953.</title>
        <authorList>
            <person name="Gagunashvili A.N."/>
            <person name="Elster J."/>
            <person name="Andresson O.S."/>
        </authorList>
    </citation>
    <scope>NUCLEOTIDE SEQUENCE [LARGE SCALE GENOMIC DNA]</scope>
    <source>
        <strain evidence="5 6">CCALA 953</strain>
    </source>
</reference>
<dbReference type="InterPro" id="IPR013762">
    <property type="entry name" value="Integrase-like_cat_sf"/>
</dbReference>
<evidence type="ECO:0000259" key="4">
    <source>
        <dbReference type="PROSITE" id="PS50977"/>
    </source>
</evidence>
<dbReference type="SUPFAM" id="SSF46689">
    <property type="entry name" value="Homeodomain-like"/>
    <property type="match status" value="1"/>
</dbReference>
<dbReference type="RefSeq" id="WP_095723126.1">
    <property type="nucleotide sequence ID" value="NZ_NTFS01000224.1"/>
</dbReference>
<proteinExistence type="predicted"/>
<dbReference type="GO" id="GO:0000976">
    <property type="term" value="F:transcription cis-regulatory region binding"/>
    <property type="evidence" value="ECO:0007669"/>
    <property type="project" value="TreeGrafter"/>
</dbReference>
<dbReference type="SUPFAM" id="SSF56349">
    <property type="entry name" value="DNA breaking-rejoining enzymes"/>
    <property type="match status" value="1"/>
</dbReference>
<dbReference type="GO" id="GO:0003700">
    <property type="term" value="F:DNA-binding transcription factor activity"/>
    <property type="evidence" value="ECO:0007669"/>
    <property type="project" value="TreeGrafter"/>
</dbReference>
<dbReference type="EMBL" id="NTFS01000224">
    <property type="protein sequence ID" value="PAX52569.1"/>
    <property type="molecule type" value="Genomic_DNA"/>
</dbReference>
<dbReference type="InterPro" id="IPR050109">
    <property type="entry name" value="HTH-type_TetR-like_transc_reg"/>
</dbReference>
<evidence type="ECO:0000313" key="5">
    <source>
        <dbReference type="EMBL" id="PAX52569.1"/>
    </source>
</evidence>
<keyword evidence="1 3" id="KW-0238">DNA-binding</keyword>
<evidence type="ECO:0000256" key="3">
    <source>
        <dbReference type="PROSITE-ProRule" id="PRU00335"/>
    </source>
</evidence>
<evidence type="ECO:0000256" key="1">
    <source>
        <dbReference type="ARBA" id="ARBA00023125"/>
    </source>
</evidence>
<organism evidence="5 6">
    <name type="scientific">Brunnivagina elsteri CCALA 953</name>
    <dbReference type="NCBI Taxonomy" id="987040"/>
    <lineage>
        <taxon>Bacteria</taxon>
        <taxon>Bacillati</taxon>
        <taxon>Cyanobacteriota</taxon>
        <taxon>Cyanophyceae</taxon>
        <taxon>Nostocales</taxon>
        <taxon>Calotrichaceae</taxon>
        <taxon>Brunnivagina</taxon>
    </lineage>
</organism>
<dbReference type="PRINTS" id="PR00455">
    <property type="entry name" value="HTHTETR"/>
</dbReference>
<dbReference type="PANTHER" id="PTHR30055:SF226">
    <property type="entry name" value="HTH-TYPE TRANSCRIPTIONAL REGULATOR PKSA"/>
    <property type="match status" value="1"/>
</dbReference>
<dbReference type="InterPro" id="IPR009057">
    <property type="entry name" value="Homeodomain-like_sf"/>
</dbReference>
<dbReference type="OrthoDB" id="277085at2"/>
<keyword evidence="6" id="KW-1185">Reference proteome</keyword>
<comment type="caution">
    <text evidence="5">The sequence shown here is derived from an EMBL/GenBank/DDBJ whole genome shotgun (WGS) entry which is preliminary data.</text>
</comment>
<dbReference type="PROSITE" id="PS50977">
    <property type="entry name" value="HTH_TETR_2"/>
    <property type="match status" value="1"/>
</dbReference>
<gene>
    <name evidence="5" type="ORF">CK510_18630</name>
</gene>
<dbReference type="Gene3D" id="1.10.443.10">
    <property type="entry name" value="Intergrase catalytic core"/>
    <property type="match status" value="1"/>
</dbReference>
<evidence type="ECO:0000313" key="6">
    <source>
        <dbReference type="Proteomes" id="UP000218238"/>
    </source>
</evidence>
<dbReference type="InterPro" id="IPR001647">
    <property type="entry name" value="HTH_TetR"/>
</dbReference>